<dbReference type="AlphaFoldDB" id="A0A015KMT4"/>
<evidence type="ECO:0000313" key="3">
    <source>
        <dbReference type="Proteomes" id="UP000022910"/>
    </source>
</evidence>
<organism evidence="2 3">
    <name type="scientific">Rhizophagus irregularis (strain DAOM 197198w)</name>
    <name type="common">Glomus intraradices</name>
    <dbReference type="NCBI Taxonomy" id="1432141"/>
    <lineage>
        <taxon>Eukaryota</taxon>
        <taxon>Fungi</taxon>
        <taxon>Fungi incertae sedis</taxon>
        <taxon>Mucoromycota</taxon>
        <taxon>Glomeromycotina</taxon>
        <taxon>Glomeromycetes</taxon>
        <taxon>Glomerales</taxon>
        <taxon>Glomeraceae</taxon>
        <taxon>Rhizophagus</taxon>
    </lineage>
</organism>
<accession>A0A015KMT4</accession>
<evidence type="ECO:0008006" key="4">
    <source>
        <dbReference type="Google" id="ProtNLM"/>
    </source>
</evidence>
<evidence type="ECO:0000256" key="1">
    <source>
        <dbReference type="SAM" id="SignalP"/>
    </source>
</evidence>
<proteinExistence type="predicted"/>
<protein>
    <recommendedName>
        <fullName evidence="4">Secreted protein</fullName>
    </recommendedName>
</protein>
<keyword evidence="1" id="KW-0732">Signal</keyword>
<evidence type="ECO:0000313" key="2">
    <source>
        <dbReference type="EMBL" id="EXX61041.1"/>
    </source>
</evidence>
<keyword evidence="3" id="KW-1185">Reference proteome</keyword>
<dbReference type="EMBL" id="JEMT01025810">
    <property type="protein sequence ID" value="EXX61041.1"/>
    <property type="molecule type" value="Genomic_DNA"/>
</dbReference>
<reference evidence="2 3" key="1">
    <citation type="submission" date="2014-02" db="EMBL/GenBank/DDBJ databases">
        <title>Single nucleus genome sequencing reveals high similarity among nuclei of an endomycorrhizal fungus.</title>
        <authorList>
            <person name="Lin K."/>
            <person name="Geurts R."/>
            <person name="Zhang Z."/>
            <person name="Limpens E."/>
            <person name="Saunders D.G."/>
            <person name="Mu D."/>
            <person name="Pang E."/>
            <person name="Cao H."/>
            <person name="Cha H."/>
            <person name="Lin T."/>
            <person name="Zhou Q."/>
            <person name="Shang Y."/>
            <person name="Li Y."/>
            <person name="Ivanov S."/>
            <person name="Sharma T."/>
            <person name="Velzen R.V."/>
            <person name="Ruijter N.D."/>
            <person name="Aanen D.K."/>
            <person name="Win J."/>
            <person name="Kamoun S."/>
            <person name="Bisseling T."/>
            <person name="Huang S."/>
        </authorList>
    </citation>
    <scope>NUCLEOTIDE SEQUENCE [LARGE SCALE GENOMIC DNA]</scope>
    <source>
        <strain evidence="3">DAOM197198w</strain>
    </source>
</reference>
<dbReference type="Proteomes" id="UP000022910">
    <property type="component" value="Unassembled WGS sequence"/>
</dbReference>
<comment type="caution">
    <text evidence="2">The sequence shown here is derived from an EMBL/GenBank/DDBJ whole genome shotgun (WGS) entry which is preliminary data.</text>
</comment>
<sequence length="91" mass="10823">MRMTITIHYFLWHFHGIALLFSETYRSRKTGEVPNAKYEEDVVFMICMTVHWKDDPEPPAFTGEDSRTVSSVLPERTFWTVSWLFGRKFCN</sequence>
<feature type="signal peptide" evidence="1">
    <location>
        <begin position="1"/>
        <end position="22"/>
    </location>
</feature>
<dbReference type="HOGENOM" id="CLU_2428240_0_0_1"/>
<feature type="chain" id="PRO_5001475808" description="Secreted protein" evidence="1">
    <location>
        <begin position="23"/>
        <end position="91"/>
    </location>
</feature>
<name>A0A015KMT4_RHIIW</name>
<gene>
    <name evidence="2" type="ORF">RirG_174430</name>
</gene>